<proteinExistence type="predicted"/>
<dbReference type="InterPro" id="IPR024455">
    <property type="entry name" value="Phage_capsid"/>
</dbReference>
<organism evidence="4 5">
    <name type="scientific">Streptococcus agalactiae</name>
    <dbReference type="NCBI Taxonomy" id="1311"/>
    <lineage>
        <taxon>Bacteria</taxon>
        <taxon>Bacillati</taxon>
        <taxon>Bacillota</taxon>
        <taxon>Bacilli</taxon>
        <taxon>Lactobacillales</taxon>
        <taxon>Streptococcaceae</taxon>
        <taxon>Streptococcus</taxon>
    </lineage>
</organism>
<dbReference type="InterPro" id="IPR054612">
    <property type="entry name" value="Phage_capsid-like_C"/>
</dbReference>
<gene>
    <name evidence="4" type="ORF">WA04_04190</name>
</gene>
<evidence type="ECO:0000313" key="5">
    <source>
        <dbReference type="Proteomes" id="UP000035346"/>
    </source>
</evidence>
<sequence>MFDEKIKEIKANITELNKVIASKTTEVKNALESDDLEKARSIKAEVEEAKTNLAEAENDLKLYEFSVEEGGAENFGGKEVSQETKTYRESVNEFIRSKGKIVNDSLRFDGKDEVLIPLNQTTPVDPETDGVKKTDVKPVSSEEILYTPAREVKTVVDLKQFTSIHPAKKASGKWPVLQRATDKMVSVEELEKNPKLAKPKFKDVEWKVETYRGAIPLSQESIDDADVDLVGIVAETVGQMKVNTTNDAIATVLKKFESKTVKNLDEIKKLLNVDFDPAYNVSFIVSQSFYQTMDTLKDKNGRYLLQDSITSVSGKVFLGKPVFVLSDEVLGANTAFVGDFKRGILFADRKDLGLRWVDNEIYGQFLQAVLRFGVSKVDDKAGYYVTFTPEQLPS</sequence>
<dbReference type="EMBL" id="LBKL01000050">
    <property type="protein sequence ID" value="KLL40279.1"/>
    <property type="molecule type" value="Genomic_DNA"/>
</dbReference>
<name>A0A837KZS0_STRAG</name>
<evidence type="ECO:0000313" key="4">
    <source>
        <dbReference type="EMBL" id="KLL40279.1"/>
    </source>
</evidence>
<dbReference type="RefSeq" id="WP_000459131.1">
    <property type="nucleotide sequence ID" value="NZ_JAIWPA010000053.1"/>
</dbReference>
<feature type="coiled-coil region" evidence="2">
    <location>
        <begin position="6"/>
        <end position="66"/>
    </location>
</feature>
<dbReference type="SUPFAM" id="SSF56563">
    <property type="entry name" value="Major capsid protein gp5"/>
    <property type="match status" value="1"/>
</dbReference>
<evidence type="ECO:0000259" key="3">
    <source>
        <dbReference type="Pfam" id="PF05065"/>
    </source>
</evidence>
<evidence type="ECO:0000256" key="1">
    <source>
        <dbReference type="ARBA" id="ARBA00004328"/>
    </source>
</evidence>
<dbReference type="NCBIfam" id="TIGR01554">
    <property type="entry name" value="major_cap_HK97"/>
    <property type="match status" value="1"/>
</dbReference>
<comment type="caution">
    <text evidence="4">The sequence shown here is derived from an EMBL/GenBank/DDBJ whole genome shotgun (WGS) entry which is preliminary data.</text>
</comment>
<keyword evidence="2" id="KW-0175">Coiled coil</keyword>
<reference evidence="4 5" key="1">
    <citation type="journal article" date="2015" name="PLoS ONE">
        <title>Genomic analysis reveals the molecular basis for capsule loss in the group B streptococcus population.</title>
        <authorList>
            <consortium name="DEVANI Consortium"/>
            <person name="Rosini R."/>
            <person name="Campisi E."/>
            <person name="De Chiara M."/>
            <person name="Tettelin H."/>
            <person name="Rinaudo D."/>
            <person name="Toniolo C."/>
            <person name="Metruccio M."/>
            <person name="Guidotti S."/>
            <person name="Sorensen U.B."/>
            <person name="Kilian M."/>
            <person name="Ramirez M."/>
            <person name="Janulczyk R."/>
            <person name="Donati C."/>
            <person name="Grandi G."/>
            <person name="Margarit I."/>
        </authorList>
    </citation>
    <scope>NUCLEOTIDE SEQUENCE [LARGE SCALE GENOMIC DNA]</scope>
    <source>
        <strain evidence="4 5">DK-B-USS-215</strain>
    </source>
</reference>
<dbReference type="AlphaFoldDB" id="A0A837KZS0"/>
<dbReference type="Pfam" id="PF05065">
    <property type="entry name" value="Phage_capsid"/>
    <property type="match status" value="1"/>
</dbReference>
<evidence type="ECO:0000256" key="2">
    <source>
        <dbReference type="SAM" id="Coils"/>
    </source>
</evidence>
<feature type="domain" description="Phage capsid-like C-terminal" evidence="3">
    <location>
        <begin position="163"/>
        <end position="372"/>
    </location>
</feature>
<protein>
    <submittedName>
        <fullName evidence="4">Phage head protein</fullName>
    </submittedName>
</protein>
<comment type="subcellular location">
    <subcellularLocation>
        <location evidence="1">Virion</location>
    </subcellularLocation>
</comment>
<accession>A0A837KZS0</accession>
<dbReference type="Proteomes" id="UP000035346">
    <property type="component" value="Unassembled WGS sequence"/>
</dbReference>
<dbReference type="Gene3D" id="3.30.2320.10">
    <property type="entry name" value="hypothetical protein PF0899 domain"/>
    <property type="match status" value="1"/>
</dbReference>